<dbReference type="STRING" id="1043005.A0A074YL56"/>
<dbReference type="OrthoDB" id="5343383at2759"/>
<dbReference type="RefSeq" id="XP_013346674.1">
    <property type="nucleotide sequence ID" value="XM_013491220.1"/>
</dbReference>
<gene>
    <name evidence="2" type="ORF">AUEXF2481DRAFT_2478</name>
</gene>
<dbReference type="HOGENOM" id="CLU_054614_1_0_1"/>
<dbReference type="OMA" id="PETFPIN"/>
<proteinExistence type="predicted"/>
<dbReference type="EMBL" id="KL584752">
    <property type="protein sequence ID" value="KEQ98543.1"/>
    <property type="molecule type" value="Genomic_DNA"/>
</dbReference>
<dbReference type="Proteomes" id="UP000030641">
    <property type="component" value="Unassembled WGS sequence"/>
</dbReference>
<evidence type="ECO:0000313" key="3">
    <source>
        <dbReference type="Proteomes" id="UP000030641"/>
    </source>
</evidence>
<feature type="compositionally biased region" description="Acidic residues" evidence="1">
    <location>
        <begin position="269"/>
        <end position="282"/>
    </location>
</feature>
<evidence type="ECO:0000256" key="1">
    <source>
        <dbReference type="SAM" id="MobiDB-lite"/>
    </source>
</evidence>
<protein>
    <submittedName>
        <fullName evidence="2">Uncharacterized protein</fullName>
    </submittedName>
</protein>
<dbReference type="AlphaFoldDB" id="A0A074YL56"/>
<accession>A0A074YL56</accession>
<organism evidence="2 3">
    <name type="scientific">Aureobasidium subglaciale (strain EXF-2481)</name>
    <name type="common">Aureobasidium pullulans var. subglaciale</name>
    <dbReference type="NCBI Taxonomy" id="1043005"/>
    <lineage>
        <taxon>Eukaryota</taxon>
        <taxon>Fungi</taxon>
        <taxon>Dikarya</taxon>
        <taxon>Ascomycota</taxon>
        <taxon>Pezizomycotina</taxon>
        <taxon>Dothideomycetes</taxon>
        <taxon>Dothideomycetidae</taxon>
        <taxon>Dothideales</taxon>
        <taxon>Saccotheciaceae</taxon>
        <taxon>Aureobasidium</taxon>
    </lineage>
</organism>
<sequence length="282" mass="32083">MANSDDEPSWKPAVDAVRKYYTFLSNDLGAIPSDCIVEPPPEGWPSITQDSLVGLEKTEAVVELLRHMPYIEPSDDYNTQVAFGTSVIDYRQIGAYKVAEGKRHQFIPVGNKEFPPHVVVLTADGEDYYGSLLLLDTEKGTATDYQPQAPRKKGVPDPETTSEIWRFAETSPVAELLASWEQKFRTLEWTANPFNAEGGIMLRYDRMTDEVRQIYRDHGWPDNFRREDCRIALQIWNRTIGNRLSQPDHNLHEITRQPPGPHGDQTSLESEDESDGEDGYNR</sequence>
<keyword evidence="3" id="KW-1185">Reference proteome</keyword>
<reference evidence="2 3" key="1">
    <citation type="journal article" date="2014" name="BMC Genomics">
        <title>Genome sequencing of four Aureobasidium pullulans varieties: biotechnological potential, stress tolerance, and description of new species.</title>
        <authorList>
            <person name="Gostin Ar C."/>
            <person name="Ohm R.A."/>
            <person name="Kogej T."/>
            <person name="Sonjak S."/>
            <person name="Turk M."/>
            <person name="Zajc J."/>
            <person name="Zalar P."/>
            <person name="Grube M."/>
            <person name="Sun H."/>
            <person name="Han J."/>
            <person name="Sharma A."/>
            <person name="Chiniquy J."/>
            <person name="Ngan C.Y."/>
            <person name="Lipzen A."/>
            <person name="Barry K."/>
            <person name="Grigoriev I.V."/>
            <person name="Gunde-Cimerman N."/>
        </authorList>
    </citation>
    <scope>NUCLEOTIDE SEQUENCE [LARGE SCALE GENOMIC DNA]</scope>
    <source>
        <strain evidence="2 3">EXF-2481</strain>
    </source>
</reference>
<name>A0A074YL56_AURSE</name>
<feature type="region of interest" description="Disordered" evidence="1">
    <location>
        <begin position="244"/>
        <end position="282"/>
    </location>
</feature>
<evidence type="ECO:0000313" key="2">
    <source>
        <dbReference type="EMBL" id="KEQ98543.1"/>
    </source>
</evidence>
<dbReference type="InParanoid" id="A0A074YL56"/>
<dbReference type="GeneID" id="25362842"/>